<gene>
    <name evidence="1" type="ORF">SDRG_05680</name>
</gene>
<dbReference type="GeneID" id="19946407"/>
<evidence type="ECO:0008006" key="3">
    <source>
        <dbReference type="Google" id="ProtNLM"/>
    </source>
</evidence>
<name>T0QS74_SAPDV</name>
<dbReference type="RefSeq" id="XP_008609631.1">
    <property type="nucleotide sequence ID" value="XM_008611409.1"/>
</dbReference>
<evidence type="ECO:0000313" key="1">
    <source>
        <dbReference type="EMBL" id="EQC36850.1"/>
    </source>
</evidence>
<dbReference type="AlphaFoldDB" id="T0QS74"/>
<sequence length="492" mass="53398">MTETSFLAMSPDVLVRLVQCMASPADVTALLRALPLHALPAPLAALRELLARQCEQHPLWPQPCLDDSMDAAMMDLVLAAMPSFTTIRVGNLVALQQHLATRSGPTMNLLGFAAQWGHKVASVTVLSEELGGGTDVLGSVLELCTGLHHVEVQPRDKPERIIRAITTRAHHVRRLDLFADDGDCFDVDDGVALLGPWLRTGYATHLSLWRFETEDNDMLAAALAATPTLQSLEFVLADGVISSLTSGPRLTRPLTRLRVRTSSIEGLRQLLHRLDLSVMTHLDLEVFAFGDSSFLAAVLPRLPRLEEISLVCTSLADTSAVKQAAGPSSLRVVTLNVFEASSGTRLALLDWISTSRCLESVTWGFWSSFSGREMGRVGGAFRRWIEAGVHFVRFTQAEGNDLCMRELATALTVATPRLPLRFELADQRLEDVAALDGLFKAVAMRPGVTVSMPFGGGQSPQVHGAVLHELASQHGLGLELKDNTLVVSSRIA</sequence>
<dbReference type="InParanoid" id="T0QS74"/>
<dbReference type="OMA" id="QCMASPA"/>
<organism evidence="1 2">
    <name type="scientific">Saprolegnia diclina (strain VS20)</name>
    <dbReference type="NCBI Taxonomy" id="1156394"/>
    <lineage>
        <taxon>Eukaryota</taxon>
        <taxon>Sar</taxon>
        <taxon>Stramenopiles</taxon>
        <taxon>Oomycota</taxon>
        <taxon>Saprolegniomycetes</taxon>
        <taxon>Saprolegniales</taxon>
        <taxon>Saprolegniaceae</taxon>
        <taxon>Saprolegnia</taxon>
    </lineage>
</organism>
<dbReference type="VEuPathDB" id="FungiDB:SDRG_05680"/>
<dbReference type="OrthoDB" id="10364038at2759"/>
<evidence type="ECO:0000313" key="2">
    <source>
        <dbReference type="Proteomes" id="UP000030762"/>
    </source>
</evidence>
<proteinExistence type="predicted"/>
<dbReference type="EMBL" id="JH767146">
    <property type="protein sequence ID" value="EQC36850.1"/>
    <property type="molecule type" value="Genomic_DNA"/>
</dbReference>
<dbReference type="SUPFAM" id="SSF52047">
    <property type="entry name" value="RNI-like"/>
    <property type="match status" value="1"/>
</dbReference>
<dbReference type="InterPro" id="IPR032675">
    <property type="entry name" value="LRR_dom_sf"/>
</dbReference>
<protein>
    <recommendedName>
        <fullName evidence="3">F-box domain-containing protein</fullName>
    </recommendedName>
</protein>
<dbReference type="Gene3D" id="3.80.10.10">
    <property type="entry name" value="Ribonuclease Inhibitor"/>
    <property type="match status" value="1"/>
</dbReference>
<reference evidence="1 2" key="1">
    <citation type="submission" date="2012-04" db="EMBL/GenBank/DDBJ databases">
        <title>The Genome Sequence of Saprolegnia declina VS20.</title>
        <authorList>
            <consortium name="The Broad Institute Genome Sequencing Platform"/>
            <person name="Russ C."/>
            <person name="Nusbaum C."/>
            <person name="Tyler B."/>
            <person name="van West P."/>
            <person name="Dieguez-Uribeondo J."/>
            <person name="de Bruijn I."/>
            <person name="Tripathy S."/>
            <person name="Jiang R."/>
            <person name="Young S.K."/>
            <person name="Zeng Q."/>
            <person name="Gargeya S."/>
            <person name="Fitzgerald M."/>
            <person name="Haas B."/>
            <person name="Abouelleil A."/>
            <person name="Alvarado L."/>
            <person name="Arachchi H.M."/>
            <person name="Berlin A."/>
            <person name="Chapman S.B."/>
            <person name="Goldberg J."/>
            <person name="Griggs A."/>
            <person name="Gujja S."/>
            <person name="Hansen M."/>
            <person name="Howarth C."/>
            <person name="Imamovic A."/>
            <person name="Larimer J."/>
            <person name="McCowen C."/>
            <person name="Montmayeur A."/>
            <person name="Murphy C."/>
            <person name="Neiman D."/>
            <person name="Pearson M."/>
            <person name="Priest M."/>
            <person name="Roberts A."/>
            <person name="Saif S."/>
            <person name="Shea T."/>
            <person name="Sisk P."/>
            <person name="Sykes S."/>
            <person name="Wortman J."/>
            <person name="Nusbaum C."/>
            <person name="Birren B."/>
        </authorList>
    </citation>
    <scope>NUCLEOTIDE SEQUENCE [LARGE SCALE GENOMIC DNA]</scope>
    <source>
        <strain evidence="1 2">VS20</strain>
    </source>
</reference>
<dbReference type="Proteomes" id="UP000030762">
    <property type="component" value="Unassembled WGS sequence"/>
</dbReference>
<accession>T0QS74</accession>
<keyword evidence="2" id="KW-1185">Reference proteome</keyword>